<evidence type="ECO:0000313" key="3">
    <source>
        <dbReference type="Proteomes" id="UP000799750"/>
    </source>
</evidence>
<sequence>MTAHLGLCIIRPHICVSFRFFTFQSRRFSLFFSFDIYVMLWAGPVPVLEFHLYIFILSDFSMNLSGP</sequence>
<name>A0A6A6R8R3_9PEZI</name>
<evidence type="ECO:0000256" key="1">
    <source>
        <dbReference type="SAM" id="Phobius"/>
    </source>
</evidence>
<proteinExistence type="predicted"/>
<feature type="transmembrane region" description="Helical" evidence="1">
    <location>
        <begin position="28"/>
        <end position="56"/>
    </location>
</feature>
<dbReference type="EMBL" id="MU004184">
    <property type="protein sequence ID" value="KAF2499827.1"/>
    <property type="molecule type" value="Genomic_DNA"/>
</dbReference>
<gene>
    <name evidence="2" type="ORF">BU16DRAFT_284465</name>
</gene>
<dbReference type="Proteomes" id="UP000799750">
    <property type="component" value="Unassembled WGS sequence"/>
</dbReference>
<accession>A0A6A6R8R3</accession>
<protein>
    <submittedName>
        <fullName evidence="2">Uncharacterized protein</fullName>
    </submittedName>
</protein>
<organism evidence="2 3">
    <name type="scientific">Lophium mytilinum</name>
    <dbReference type="NCBI Taxonomy" id="390894"/>
    <lineage>
        <taxon>Eukaryota</taxon>
        <taxon>Fungi</taxon>
        <taxon>Dikarya</taxon>
        <taxon>Ascomycota</taxon>
        <taxon>Pezizomycotina</taxon>
        <taxon>Dothideomycetes</taxon>
        <taxon>Pleosporomycetidae</taxon>
        <taxon>Mytilinidiales</taxon>
        <taxon>Mytilinidiaceae</taxon>
        <taxon>Lophium</taxon>
    </lineage>
</organism>
<keyword evidence="3" id="KW-1185">Reference proteome</keyword>
<reference evidence="2" key="1">
    <citation type="journal article" date="2020" name="Stud. Mycol.">
        <title>101 Dothideomycetes genomes: a test case for predicting lifestyles and emergence of pathogens.</title>
        <authorList>
            <person name="Haridas S."/>
            <person name="Albert R."/>
            <person name="Binder M."/>
            <person name="Bloem J."/>
            <person name="Labutti K."/>
            <person name="Salamov A."/>
            <person name="Andreopoulos B."/>
            <person name="Baker S."/>
            <person name="Barry K."/>
            <person name="Bills G."/>
            <person name="Bluhm B."/>
            <person name="Cannon C."/>
            <person name="Castanera R."/>
            <person name="Culley D."/>
            <person name="Daum C."/>
            <person name="Ezra D."/>
            <person name="Gonzalez J."/>
            <person name="Henrissat B."/>
            <person name="Kuo A."/>
            <person name="Liang C."/>
            <person name="Lipzen A."/>
            <person name="Lutzoni F."/>
            <person name="Magnuson J."/>
            <person name="Mondo S."/>
            <person name="Nolan M."/>
            <person name="Ohm R."/>
            <person name="Pangilinan J."/>
            <person name="Park H.-J."/>
            <person name="Ramirez L."/>
            <person name="Alfaro M."/>
            <person name="Sun H."/>
            <person name="Tritt A."/>
            <person name="Yoshinaga Y."/>
            <person name="Zwiers L.-H."/>
            <person name="Turgeon B."/>
            <person name="Goodwin S."/>
            <person name="Spatafora J."/>
            <person name="Crous P."/>
            <person name="Grigoriev I."/>
        </authorList>
    </citation>
    <scope>NUCLEOTIDE SEQUENCE</scope>
    <source>
        <strain evidence="2">CBS 269.34</strain>
    </source>
</reference>
<keyword evidence="1" id="KW-1133">Transmembrane helix</keyword>
<keyword evidence="1" id="KW-0472">Membrane</keyword>
<evidence type="ECO:0000313" key="2">
    <source>
        <dbReference type="EMBL" id="KAF2499827.1"/>
    </source>
</evidence>
<dbReference type="AlphaFoldDB" id="A0A6A6R8R3"/>
<keyword evidence="1" id="KW-0812">Transmembrane</keyword>